<dbReference type="RefSeq" id="WP_076523609.1">
    <property type="nucleotide sequence ID" value="NZ_CP048103.1"/>
</dbReference>
<gene>
    <name evidence="1" type="ORF">SAMN05421790_10249</name>
</gene>
<protein>
    <submittedName>
        <fullName evidence="1">Uncharacterized protein</fullName>
    </submittedName>
</protein>
<evidence type="ECO:0000313" key="2">
    <source>
        <dbReference type="Proteomes" id="UP000186795"/>
    </source>
</evidence>
<evidence type="ECO:0000313" key="1">
    <source>
        <dbReference type="EMBL" id="SIS48263.1"/>
    </source>
</evidence>
<dbReference type="Proteomes" id="UP000186795">
    <property type="component" value="Unassembled WGS sequence"/>
</dbReference>
<organism evidence="1 2">
    <name type="scientific">Kroppenstedtia eburnea</name>
    <dbReference type="NCBI Taxonomy" id="714067"/>
    <lineage>
        <taxon>Bacteria</taxon>
        <taxon>Bacillati</taxon>
        <taxon>Bacillota</taxon>
        <taxon>Bacilli</taxon>
        <taxon>Bacillales</taxon>
        <taxon>Thermoactinomycetaceae</taxon>
        <taxon>Kroppenstedtia</taxon>
    </lineage>
</organism>
<reference evidence="2" key="1">
    <citation type="submission" date="2017-01" db="EMBL/GenBank/DDBJ databases">
        <authorList>
            <person name="Varghese N."/>
            <person name="Submissions S."/>
        </authorList>
    </citation>
    <scope>NUCLEOTIDE SEQUENCE [LARGE SCALE GENOMIC DNA]</scope>
    <source>
        <strain evidence="2">DSM 45196</strain>
    </source>
</reference>
<dbReference type="AlphaFoldDB" id="A0A1N7JFX7"/>
<name>A0A1N7JFX7_9BACL</name>
<keyword evidence="2" id="KW-1185">Reference proteome</keyword>
<accession>A0A1N7JFX7</accession>
<proteinExistence type="predicted"/>
<dbReference type="OrthoDB" id="7595944at2"/>
<sequence length="274" mass="32850">MSIYSEQEEWKEVEVFVVVKTYPNASRKYQEVVCTAAITKEGEWIRLYPIQFRQMEKERQFKKYTWVKTRIKRASKKDRRSDSYYPDMDHFEIIREVSTKNNWDERKLIVLPTRSNSLEEIKERLGREGKSLGIFKPREITDFKIIRNEKSSRANPSKHVQGSLFVPEPPKELESIPYDFKYVFKCDDSRCKGHTMIILDWEINQAFRKWTRKYGSEETALEKIRYRWFEDICGPDKDTHLIVGSHNRFVETFMVLGVFYPKKEAQLSLFDLEL</sequence>
<dbReference type="EMBL" id="FTOD01000002">
    <property type="protein sequence ID" value="SIS48263.1"/>
    <property type="molecule type" value="Genomic_DNA"/>
</dbReference>